<comment type="subcellular location">
    <subcellularLocation>
        <location evidence="12">Cell projection</location>
        <location evidence="12">Cilium</location>
        <location evidence="12">Flagellum membrane</location>
        <topology evidence="12">Single-pass type I membrane protein</topology>
    </subcellularLocation>
</comment>
<keyword evidence="10" id="KW-0325">Glycoprotein</keyword>
<evidence type="ECO:0000313" key="16">
    <source>
        <dbReference type="Proteomes" id="UP000549394"/>
    </source>
</evidence>
<evidence type="ECO:0000256" key="11">
    <source>
        <dbReference type="ARBA" id="ARBA00023273"/>
    </source>
</evidence>
<gene>
    <name evidence="15" type="ORF">DGYR_LOCUS11146</name>
</gene>
<dbReference type="PANTHER" id="PTHR33722:SF4">
    <property type="entry name" value="CATION CHANNEL SPERM-ASSOCIATED PROTEIN SUBUNIT EPSILON-LIKE"/>
    <property type="match status" value="1"/>
</dbReference>
<keyword evidence="3 13" id="KW-0812">Transmembrane</keyword>
<keyword evidence="6 13" id="KW-1133">Transmembrane helix</keyword>
<evidence type="ECO:0000256" key="7">
    <source>
        <dbReference type="ARBA" id="ARBA00023069"/>
    </source>
</evidence>
<evidence type="ECO:0000256" key="3">
    <source>
        <dbReference type="ARBA" id="ARBA00022692"/>
    </source>
</evidence>
<feature type="domain" description="CATSPERD/E C-terminal" evidence="14">
    <location>
        <begin position="83"/>
        <end position="272"/>
    </location>
</feature>
<keyword evidence="9" id="KW-1015">Disulfide bond</keyword>
<evidence type="ECO:0000256" key="2">
    <source>
        <dbReference type="ARBA" id="ARBA00022475"/>
    </source>
</evidence>
<evidence type="ECO:0000256" key="10">
    <source>
        <dbReference type="ARBA" id="ARBA00023180"/>
    </source>
</evidence>
<dbReference type="Pfam" id="PF22850">
    <property type="entry name" value="CATSPERD-E_C"/>
    <property type="match status" value="1"/>
</dbReference>
<keyword evidence="8 13" id="KW-0472">Membrane</keyword>
<evidence type="ECO:0000256" key="13">
    <source>
        <dbReference type="SAM" id="Phobius"/>
    </source>
</evidence>
<comment type="caution">
    <text evidence="15">The sequence shown here is derived from an EMBL/GenBank/DDBJ whole genome shotgun (WGS) entry which is preliminary data.</text>
</comment>
<dbReference type="AlphaFoldDB" id="A0A7I8W734"/>
<name>A0A7I8W734_9ANNE</name>
<dbReference type="GO" id="GO:0097228">
    <property type="term" value="C:sperm principal piece"/>
    <property type="evidence" value="ECO:0007669"/>
    <property type="project" value="TreeGrafter"/>
</dbReference>
<evidence type="ECO:0000256" key="12">
    <source>
        <dbReference type="ARBA" id="ARBA00037793"/>
    </source>
</evidence>
<feature type="transmembrane region" description="Helical" evidence="13">
    <location>
        <begin position="252"/>
        <end position="272"/>
    </location>
</feature>
<dbReference type="EMBL" id="CAJFCJ010000019">
    <property type="protein sequence ID" value="CAD5123467.1"/>
    <property type="molecule type" value="Genomic_DNA"/>
</dbReference>
<dbReference type="OrthoDB" id="5968869at2759"/>
<dbReference type="GO" id="GO:0036128">
    <property type="term" value="C:CatSper complex"/>
    <property type="evidence" value="ECO:0007669"/>
    <property type="project" value="InterPro"/>
</dbReference>
<protein>
    <submittedName>
        <fullName evidence="15">DgyrCDS11813</fullName>
    </submittedName>
</protein>
<keyword evidence="4" id="KW-0732">Signal</keyword>
<evidence type="ECO:0000256" key="1">
    <source>
        <dbReference type="ARBA" id="ARBA00010246"/>
    </source>
</evidence>
<dbReference type="InterPro" id="IPR053814">
    <property type="entry name" value="CATSPERD/E_C"/>
</dbReference>
<keyword evidence="7" id="KW-0969">Cilium</keyword>
<dbReference type="InterPro" id="IPR028751">
    <property type="entry name" value="CATSPERD/E"/>
</dbReference>
<keyword evidence="16" id="KW-1185">Reference proteome</keyword>
<sequence length="302" mass="35115">MINSANDKEQIGNILITHRMNFGQCNARKASKIVTITSGCPPTKHIRLVSKKYELLTPAQRYLRESEKMSDGELVRSMSKDEMADYQMGYYNYNKYGCPWRIFYSIGFRPKFDIYENNERVKRYDGDFTIFETRGLKLYRYNKKAKDVGCKKPAQNWREMLRINSNPEEAWNRSNYESCFKSNEQEFDSKQLNEEYEILNSSSDNYIDLNAFNGILLFDVYGLDKRETSCYLKTSFAIEVYGAPVRSNLTPLAVSSGVLGGGFLVVYACFMLTSKRKLDKIKEQALNETLQCKIFKIIIKYV</sequence>
<organism evidence="15 16">
    <name type="scientific">Dimorphilus gyrociliatus</name>
    <dbReference type="NCBI Taxonomy" id="2664684"/>
    <lineage>
        <taxon>Eukaryota</taxon>
        <taxon>Metazoa</taxon>
        <taxon>Spiralia</taxon>
        <taxon>Lophotrochozoa</taxon>
        <taxon>Annelida</taxon>
        <taxon>Polychaeta</taxon>
        <taxon>Polychaeta incertae sedis</taxon>
        <taxon>Dinophilidae</taxon>
        <taxon>Dimorphilus</taxon>
    </lineage>
</organism>
<evidence type="ECO:0000256" key="8">
    <source>
        <dbReference type="ARBA" id="ARBA00023136"/>
    </source>
</evidence>
<evidence type="ECO:0000256" key="4">
    <source>
        <dbReference type="ARBA" id="ARBA00022729"/>
    </source>
</evidence>
<dbReference type="GO" id="GO:0048240">
    <property type="term" value="P:sperm capacitation"/>
    <property type="evidence" value="ECO:0007669"/>
    <property type="project" value="TreeGrafter"/>
</dbReference>
<proteinExistence type="inferred from homology"/>
<evidence type="ECO:0000256" key="9">
    <source>
        <dbReference type="ARBA" id="ARBA00023157"/>
    </source>
</evidence>
<keyword evidence="11" id="KW-0966">Cell projection</keyword>
<reference evidence="15 16" key="1">
    <citation type="submission" date="2020-08" db="EMBL/GenBank/DDBJ databases">
        <authorList>
            <person name="Hejnol A."/>
        </authorList>
    </citation>
    <scope>NUCLEOTIDE SEQUENCE [LARGE SCALE GENOMIC DNA]</scope>
</reference>
<comment type="similarity">
    <text evidence="1">Belongs to the CATSPERD family.</text>
</comment>
<evidence type="ECO:0000259" key="14">
    <source>
        <dbReference type="Pfam" id="PF22850"/>
    </source>
</evidence>
<accession>A0A7I8W734</accession>
<evidence type="ECO:0000256" key="6">
    <source>
        <dbReference type="ARBA" id="ARBA00022989"/>
    </source>
</evidence>
<dbReference type="PANTHER" id="PTHR33722">
    <property type="entry name" value="CATION CHANNEL SPERM-ASSOCIATED PROTEIN SUBUNIT DELTA-RELATED"/>
    <property type="match status" value="1"/>
</dbReference>
<dbReference type="GO" id="GO:0030317">
    <property type="term" value="P:flagellated sperm motility"/>
    <property type="evidence" value="ECO:0007669"/>
    <property type="project" value="TreeGrafter"/>
</dbReference>
<evidence type="ECO:0000256" key="5">
    <source>
        <dbReference type="ARBA" id="ARBA00022846"/>
    </source>
</evidence>
<keyword evidence="2" id="KW-1003">Cell membrane</keyword>
<keyword evidence="5" id="KW-0282">Flagellum</keyword>
<evidence type="ECO:0000313" key="15">
    <source>
        <dbReference type="EMBL" id="CAD5123467.1"/>
    </source>
</evidence>
<dbReference type="Proteomes" id="UP000549394">
    <property type="component" value="Unassembled WGS sequence"/>
</dbReference>